<feature type="region of interest" description="Disordered" evidence="1">
    <location>
        <begin position="535"/>
        <end position="560"/>
    </location>
</feature>
<protein>
    <recommendedName>
        <fullName evidence="4">Replication initiation protein</fullName>
    </recommendedName>
</protein>
<dbReference type="RefSeq" id="WP_184978849.1">
    <property type="nucleotide sequence ID" value="NZ_BAAALO010000031.1"/>
</dbReference>
<evidence type="ECO:0000256" key="1">
    <source>
        <dbReference type="SAM" id="MobiDB-lite"/>
    </source>
</evidence>
<keyword evidence="3" id="KW-1185">Reference proteome</keyword>
<accession>A0A7X0M4Z1</accession>
<evidence type="ECO:0000313" key="2">
    <source>
        <dbReference type="EMBL" id="MBB6471677.1"/>
    </source>
</evidence>
<proteinExistence type="predicted"/>
<organism evidence="2 3">
    <name type="scientific">Sphaerisporangium rubeum</name>
    <dbReference type="NCBI Taxonomy" id="321317"/>
    <lineage>
        <taxon>Bacteria</taxon>
        <taxon>Bacillati</taxon>
        <taxon>Actinomycetota</taxon>
        <taxon>Actinomycetes</taxon>
        <taxon>Streptosporangiales</taxon>
        <taxon>Streptosporangiaceae</taxon>
        <taxon>Sphaerisporangium</taxon>
    </lineage>
</organism>
<dbReference type="InterPro" id="IPR046828">
    <property type="entry name" value="RepSA"/>
</dbReference>
<comment type="caution">
    <text evidence="2">The sequence shown here is derived from an EMBL/GenBank/DDBJ whole genome shotgun (WGS) entry which is preliminary data.</text>
</comment>
<feature type="region of interest" description="Disordered" evidence="1">
    <location>
        <begin position="144"/>
        <end position="186"/>
    </location>
</feature>
<sequence length="560" mass="62684">MTHPADRTIPRAVRASMPMALDVIEEVARQHGVCVRPVPLKRTDITTGQTEIVNVPCGATLEAKCEPCARRSVQLRKAQCREGWHLEYEPVAEPAPPTERQCWLIEERADVHAGRGMAQQWGDDLASWDEAAAMLEDELATSGVRGSVLPERDKPRRSRSTRRRQDAPDLPKRPREDRTVGRTFAAPDGNVYRPSLFVTLTCDSYGKVRHDGTPVDPAAYDYVRAARDAIHFPKLVDRFVQNLRRVAGYDVQYFATVEPQKRLAPHLHMAVRGTMPKADVRAVAAATYHQVWWPSCDEVRYEGAHLPVWVGDENGDERRDGQAGDYLDPDSGEVLPTWEQALDLLDADQDAEPLHVVRLGPQIDVKGVLAGSPGADKGLSYLTKYLTKQLSACYEATSEAQRAHVERLMSVLRYEPCAPTCPNWLRYGVQPKNAKPGMRPGCCRSKAHKPEHLGYAGRRVLVSRKWSGKTLSEHKHDRRAWVLQQLGLSATDDDTPADPHRYSWRPVTPADRDVPPLAARLLTEIANRQRWRAALQQAQARADGQPTEELSATPVNRRAA</sequence>
<gene>
    <name evidence="2" type="ORF">BJ992_001108</name>
</gene>
<reference evidence="2 3" key="1">
    <citation type="submission" date="2020-08" db="EMBL/GenBank/DDBJ databases">
        <title>Sequencing the genomes of 1000 actinobacteria strains.</title>
        <authorList>
            <person name="Klenk H.-P."/>
        </authorList>
    </citation>
    <scope>NUCLEOTIDE SEQUENCE [LARGE SCALE GENOMIC DNA]</scope>
    <source>
        <strain evidence="2 3">DSM 44936</strain>
    </source>
</reference>
<evidence type="ECO:0008006" key="4">
    <source>
        <dbReference type="Google" id="ProtNLM"/>
    </source>
</evidence>
<dbReference type="EMBL" id="JACHIU010000001">
    <property type="protein sequence ID" value="MBB6471677.1"/>
    <property type="molecule type" value="Genomic_DNA"/>
</dbReference>
<name>A0A7X0M4Z1_9ACTN</name>
<evidence type="ECO:0000313" key="3">
    <source>
        <dbReference type="Proteomes" id="UP000555564"/>
    </source>
</evidence>
<dbReference type="Proteomes" id="UP000555564">
    <property type="component" value="Unassembled WGS sequence"/>
</dbReference>
<dbReference type="AlphaFoldDB" id="A0A7X0M4Z1"/>
<dbReference type="Pfam" id="PF20199">
    <property type="entry name" value="RepSA"/>
    <property type="match status" value="1"/>
</dbReference>
<feature type="compositionally biased region" description="Basic and acidic residues" evidence="1">
    <location>
        <begin position="163"/>
        <end position="180"/>
    </location>
</feature>